<evidence type="ECO:0000313" key="5">
    <source>
        <dbReference type="Proteomes" id="UP000434870"/>
    </source>
</evidence>
<evidence type="ECO:0000256" key="1">
    <source>
        <dbReference type="ARBA" id="ARBA00023125"/>
    </source>
</evidence>
<comment type="caution">
    <text evidence="4">The sequence shown here is derived from an EMBL/GenBank/DDBJ whole genome shotgun (WGS) entry which is preliminary data.</text>
</comment>
<keyword evidence="1 2" id="KW-0238">DNA-binding</keyword>
<dbReference type="Gene3D" id="1.10.10.10">
    <property type="entry name" value="Winged helix-like DNA-binding domain superfamily/Winged helix DNA-binding domain"/>
    <property type="match status" value="1"/>
</dbReference>
<sequence length="259" mass="29641">MSDSYLINGATFCVTRGRLILNDKTYLLTFTEAKLLELLSTHANEVVTKEQLKAYAWPHTVVTDSSLTKSMAKLRQAFTTIFDNNNEIIVTVPRIGYKLVSDITLLTQTASSLTPNNNNQQENKKSSTIVSRQKKLLLRYSRLGLVSLSVILLSLSALNFLNVFPITTAPYLNEDYQISDEMNNNYQYQYITPKNQIVPVELKQLLNNLNCDCTYFIEETQHRYLISVFNNNQKTAKSFTVDKDTVIDTLKQFIKEEKL</sequence>
<dbReference type="CDD" id="cd00383">
    <property type="entry name" value="trans_reg_C"/>
    <property type="match status" value="1"/>
</dbReference>
<dbReference type="SUPFAM" id="SSF46894">
    <property type="entry name" value="C-terminal effector domain of the bipartite response regulators"/>
    <property type="match status" value="1"/>
</dbReference>
<dbReference type="AlphaFoldDB" id="A0A6N6RVL4"/>
<accession>A0A6N6RVL4</accession>
<dbReference type="Pfam" id="PF00486">
    <property type="entry name" value="Trans_reg_C"/>
    <property type="match status" value="1"/>
</dbReference>
<dbReference type="SMART" id="SM00862">
    <property type="entry name" value="Trans_reg_C"/>
    <property type="match status" value="1"/>
</dbReference>
<dbReference type="InterPro" id="IPR016032">
    <property type="entry name" value="Sig_transdc_resp-reg_C-effctor"/>
</dbReference>
<dbReference type="InterPro" id="IPR036388">
    <property type="entry name" value="WH-like_DNA-bd_sf"/>
</dbReference>
<gene>
    <name evidence="4" type="ORF">F8B77_03430</name>
</gene>
<feature type="DNA-binding region" description="OmpR/PhoB-type" evidence="2">
    <location>
        <begin position="2"/>
        <end position="101"/>
    </location>
</feature>
<dbReference type="GO" id="GO:0006355">
    <property type="term" value="P:regulation of DNA-templated transcription"/>
    <property type="evidence" value="ECO:0007669"/>
    <property type="project" value="InterPro"/>
</dbReference>
<organism evidence="4 5">
    <name type="scientific">Aliivibrio finisterrensis</name>
    <dbReference type="NCBI Taxonomy" id="511998"/>
    <lineage>
        <taxon>Bacteria</taxon>
        <taxon>Pseudomonadati</taxon>
        <taxon>Pseudomonadota</taxon>
        <taxon>Gammaproteobacteria</taxon>
        <taxon>Vibrionales</taxon>
        <taxon>Vibrionaceae</taxon>
        <taxon>Aliivibrio</taxon>
    </lineage>
</organism>
<dbReference type="GO" id="GO:0003677">
    <property type="term" value="F:DNA binding"/>
    <property type="evidence" value="ECO:0007669"/>
    <property type="project" value="UniProtKB-UniRule"/>
</dbReference>
<evidence type="ECO:0000256" key="2">
    <source>
        <dbReference type="PROSITE-ProRule" id="PRU01091"/>
    </source>
</evidence>
<evidence type="ECO:0000313" key="4">
    <source>
        <dbReference type="EMBL" id="KAB2825757.1"/>
    </source>
</evidence>
<reference evidence="4 5" key="1">
    <citation type="submission" date="2019-09" db="EMBL/GenBank/DDBJ databases">
        <title>Genome of Aliivibrio finisterrensis LMG 23869 (type strain).</title>
        <authorList>
            <person name="Bowman J.P."/>
        </authorList>
    </citation>
    <scope>NUCLEOTIDE SEQUENCE [LARGE SCALE GENOMIC DNA]</scope>
    <source>
        <strain evidence="4 5">LMG 23869</strain>
    </source>
</reference>
<feature type="domain" description="OmpR/PhoB-type" evidence="3">
    <location>
        <begin position="2"/>
        <end position="101"/>
    </location>
</feature>
<dbReference type="Proteomes" id="UP000434870">
    <property type="component" value="Unassembled WGS sequence"/>
</dbReference>
<dbReference type="InterPro" id="IPR001867">
    <property type="entry name" value="OmpR/PhoB-type_DNA-bd"/>
</dbReference>
<dbReference type="RefSeq" id="WP_151653742.1">
    <property type="nucleotide sequence ID" value="NZ_WBVP01000003.1"/>
</dbReference>
<dbReference type="GO" id="GO:0000160">
    <property type="term" value="P:phosphorelay signal transduction system"/>
    <property type="evidence" value="ECO:0007669"/>
    <property type="project" value="InterPro"/>
</dbReference>
<dbReference type="EMBL" id="WBVP01000003">
    <property type="protein sequence ID" value="KAB2825757.1"/>
    <property type="molecule type" value="Genomic_DNA"/>
</dbReference>
<evidence type="ECO:0000259" key="3">
    <source>
        <dbReference type="PROSITE" id="PS51755"/>
    </source>
</evidence>
<proteinExistence type="predicted"/>
<dbReference type="PROSITE" id="PS51755">
    <property type="entry name" value="OMPR_PHOB"/>
    <property type="match status" value="1"/>
</dbReference>
<name>A0A6N6RVL4_9GAMM</name>
<protein>
    <recommendedName>
        <fullName evidence="3">OmpR/PhoB-type domain-containing protein</fullName>
    </recommendedName>
</protein>